<evidence type="ECO:0008006" key="4">
    <source>
        <dbReference type="Google" id="ProtNLM"/>
    </source>
</evidence>
<dbReference type="AlphaFoldDB" id="A0A1R3VBW9"/>
<organism evidence="2 3">
    <name type="scientific">Mesorhizobium prunaredense</name>
    <dbReference type="NCBI Taxonomy" id="1631249"/>
    <lineage>
        <taxon>Bacteria</taxon>
        <taxon>Pseudomonadati</taxon>
        <taxon>Pseudomonadota</taxon>
        <taxon>Alphaproteobacteria</taxon>
        <taxon>Hyphomicrobiales</taxon>
        <taxon>Phyllobacteriaceae</taxon>
        <taxon>Mesorhizobium</taxon>
    </lineage>
</organism>
<evidence type="ECO:0000313" key="2">
    <source>
        <dbReference type="EMBL" id="SIT57403.1"/>
    </source>
</evidence>
<evidence type="ECO:0000313" key="3">
    <source>
        <dbReference type="Proteomes" id="UP000188388"/>
    </source>
</evidence>
<dbReference type="STRING" id="1631249.BQ8794_40002"/>
<sequence length="157" mass="17628">MVAGQDARRNGSCGNAGVRDQYREAAPCRNGRRSMIANVLVGLVALIHLYIVYLEMVLWDTLRGHKASSDAGIRQRIESACRQPGALQRLSRGRADLGALPRRGRFPDQGVFPALRRHRRPLRRGDGRQENPLHPDRARCSCSGRARFEPVIRRRGP</sequence>
<protein>
    <recommendedName>
        <fullName evidence="4">DUF1304 domain-containing protein</fullName>
    </recommendedName>
</protein>
<dbReference type="Proteomes" id="UP000188388">
    <property type="component" value="Unassembled WGS sequence"/>
</dbReference>
<gene>
    <name evidence="2" type="ORF">BQ8794_40002</name>
</gene>
<evidence type="ECO:0000256" key="1">
    <source>
        <dbReference type="SAM" id="Phobius"/>
    </source>
</evidence>
<reference evidence="3" key="1">
    <citation type="submission" date="2017-01" db="EMBL/GenBank/DDBJ databases">
        <authorList>
            <person name="Brunel B."/>
        </authorList>
    </citation>
    <scope>NUCLEOTIDE SEQUENCE [LARGE SCALE GENOMIC DNA]</scope>
</reference>
<keyword evidence="1" id="KW-0812">Transmembrane</keyword>
<keyword evidence="1" id="KW-0472">Membrane</keyword>
<feature type="transmembrane region" description="Helical" evidence="1">
    <location>
        <begin position="39"/>
        <end position="59"/>
    </location>
</feature>
<keyword evidence="3" id="KW-1185">Reference proteome</keyword>
<dbReference type="EMBL" id="FTPD01000034">
    <property type="protein sequence ID" value="SIT57403.1"/>
    <property type="molecule type" value="Genomic_DNA"/>
</dbReference>
<keyword evidence="1" id="KW-1133">Transmembrane helix</keyword>
<proteinExistence type="predicted"/>
<name>A0A1R3VBW9_9HYPH</name>
<accession>A0A1R3VBW9</accession>